<evidence type="ECO:0000313" key="3">
    <source>
        <dbReference type="Proteomes" id="UP000036923"/>
    </source>
</evidence>
<dbReference type="Gene3D" id="2.40.10.220">
    <property type="entry name" value="predicted glycosyltransferase like domains"/>
    <property type="match status" value="1"/>
</dbReference>
<reference evidence="3" key="1">
    <citation type="submission" date="2015-07" db="EMBL/GenBank/DDBJ databases">
        <title>Near-Complete Genome Sequence of the Cellulolytic Bacterium Bacteroides (Pseudobacteroides) cellulosolvens ATCC 35603.</title>
        <authorList>
            <person name="Dassa B."/>
            <person name="Utturkar S.M."/>
            <person name="Klingeman D.M."/>
            <person name="Hurt R.A."/>
            <person name="Keller M."/>
            <person name="Xu J."/>
            <person name="Reddy Y.H.K."/>
            <person name="Borovok I."/>
            <person name="Grinberg I.R."/>
            <person name="Lamed R."/>
            <person name="Zhivin O."/>
            <person name="Bayer E.A."/>
            <person name="Brown S.D."/>
        </authorList>
    </citation>
    <scope>NUCLEOTIDE SEQUENCE [LARGE SCALE GENOMIC DNA]</scope>
    <source>
        <strain evidence="3">DSM 2933</strain>
    </source>
</reference>
<sequence>MTAETLEKAQILNEIKELYDKTGGMSVDKTKIINIMQKGSFIKTQFYGSNKWNVNLVLDNTNNMLKVAFIEDDGIPALLPGDNIRCRFAVDTYDVNMLCTIDRMKCDFLPTKSLRILKADIWKNKRASSRHNAGFLCRGESELNEKFSGYFINLSESGTGLICRENLRVGSSVKISIFVSESKRIDFYSYIVRSKRHHDQKFEYGTRFSNMTPQLCEIIDNFINNEKNKEIITYQDLCKKYNITPLDFI</sequence>
<keyword evidence="3" id="KW-1185">Reference proteome</keyword>
<dbReference type="EMBL" id="LGTC01000001">
    <property type="protein sequence ID" value="KNY26719.1"/>
    <property type="molecule type" value="Genomic_DNA"/>
</dbReference>
<dbReference type="Pfam" id="PF07238">
    <property type="entry name" value="PilZ"/>
    <property type="match status" value="1"/>
</dbReference>
<feature type="domain" description="PilZ" evidence="1">
    <location>
        <begin position="125"/>
        <end position="223"/>
    </location>
</feature>
<organism evidence="2 3">
    <name type="scientific">Pseudobacteroides cellulosolvens ATCC 35603 = DSM 2933</name>
    <dbReference type="NCBI Taxonomy" id="398512"/>
    <lineage>
        <taxon>Bacteria</taxon>
        <taxon>Bacillati</taxon>
        <taxon>Bacillota</taxon>
        <taxon>Clostridia</taxon>
        <taxon>Eubacteriales</taxon>
        <taxon>Oscillospiraceae</taxon>
        <taxon>Pseudobacteroides</taxon>
    </lineage>
</organism>
<dbReference type="AlphaFoldDB" id="A0A0L6JLT5"/>
<dbReference type="RefSeq" id="WP_036938256.1">
    <property type="nucleotide sequence ID" value="NZ_JQKC01000006.1"/>
</dbReference>
<protein>
    <submittedName>
        <fullName evidence="2">Type IV pilus assembly PilZ</fullName>
    </submittedName>
</protein>
<accession>A0A0L6JLT5</accession>
<dbReference type="Proteomes" id="UP000036923">
    <property type="component" value="Unassembled WGS sequence"/>
</dbReference>
<comment type="caution">
    <text evidence="2">The sequence shown here is derived from an EMBL/GenBank/DDBJ whole genome shotgun (WGS) entry which is preliminary data.</text>
</comment>
<name>A0A0L6JLT5_9FIRM</name>
<dbReference type="GO" id="GO:0035438">
    <property type="term" value="F:cyclic-di-GMP binding"/>
    <property type="evidence" value="ECO:0007669"/>
    <property type="project" value="InterPro"/>
</dbReference>
<evidence type="ECO:0000313" key="2">
    <source>
        <dbReference type="EMBL" id="KNY26719.1"/>
    </source>
</evidence>
<proteinExistence type="predicted"/>
<dbReference type="SUPFAM" id="SSF141371">
    <property type="entry name" value="PilZ domain-like"/>
    <property type="match status" value="1"/>
</dbReference>
<evidence type="ECO:0000259" key="1">
    <source>
        <dbReference type="Pfam" id="PF07238"/>
    </source>
</evidence>
<gene>
    <name evidence="2" type="ORF">Bccel_1984</name>
</gene>
<dbReference type="InterPro" id="IPR009875">
    <property type="entry name" value="PilZ_domain"/>
</dbReference>